<dbReference type="Gene3D" id="3.30.160.60">
    <property type="entry name" value="Classic Zinc Finger"/>
    <property type="match status" value="1"/>
</dbReference>
<gene>
    <name evidence="7" type="ORF">DSJ_16765</name>
</gene>
<name>A0ABM6K7N2_PANSE</name>
<keyword evidence="4" id="KW-0233">DNA recombination</keyword>
<dbReference type="Gene3D" id="1.10.150.130">
    <property type="match status" value="1"/>
</dbReference>
<evidence type="ECO:0000313" key="7">
    <source>
        <dbReference type="EMBL" id="ARF50823.1"/>
    </source>
</evidence>
<keyword evidence="8" id="KW-1185">Reference proteome</keyword>
<evidence type="ECO:0000313" key="8">
    <source>
        <dbReference type="Proteomes" id="UP000192380"/>
    </source>
</evidence>
<dbReference type="InterPro" id="IPR013762">
    <property type="entry name" value="Integrase-like_cat_sf"/>
</dbReference>
<evidence type="ECO:0000256" key="1">
    <source>
        <dbReference type="ARBA" id="ARBA00008857"/>
    </source>
</evidence>
<reference evidence="7 8" key="1">
    <citation type="submission" date="2016-10" db="EMBL/GenBank/DDBJ databases">
        <title>Complete Genome Assembly of Pantoea stewartii subsp. stewartii DC283, a Corn Pathogen.</title>
        <authorList>
            <person name="Duong D.A."/>
            <person name="Stevens A.M."/>
            <person name="Jensen R.V."/>
        </authorList>
    </citation>
    <scope>NUCLEOTIDE SEQUENCE [LARGE SCALE GENOMIC DNA]</scope>
    <source>
        <strain evidence="7 8">DC283</strain>
    </source>
</reference>
<keyword evidence="2" id="KW-0229">DNA integration</keyword>
<comment type="similarity">
    <text evidence="1">Belongs to the 'phage' integrase family.</text>
</comment>
<evidence type="ECO:0000256" key="3">
    <source>
        <dbReference type="ARBA" id="ARBA00023125"/>
    </source>
</evidence>
<dbReference type="SUPFAM" id="SSF56349">
    <property type="entry name" value="DNA breaking-rejoining enzymes"/>
    <property type="match status" value="1"/>
</dbReference>
<dbReference type="Pfam" id="PF09003">
    <property type="entry name" value="Arm-DNA-bind_1"/>
    <property type="match status" value="1"/>
</dbReference>
<dbReference type="PROSITE" id="PS51900">
    <property type="entry name" value="CB"/>
    <property type="match status" value="1"/>
</dbReference>
<accession>A0ABM6K7N2</accession>
<dbReference type="Gene3D" id="1.10.443.10">
    <property type="entry name" value="Intergrase catalytic core"/>
    <property type="match status" value="1"/>
</dbReference>
<dbReference type="RefSeq" id="WP_082999258.1">
    <property type="nucleotide sequence ID" value="NZ_CP017581.1"/>
</dbReference>
<evidence type="ECO:0000256" key="5">
    <source>
        <dbReference type="PROSITE-ProRule" id="PRU01248"/>
    </source>
</evidence>
<organism evidence="7 8">
    <name type="scientific">Pantoea stewartii subsp. stewartii DC283</name>
    <dbReference type="NCBI Taxonomy" id="660596"/>
    <lineage>
        <taxon>Bacteria</taxon>
        <taxon>Pseudomonadati</taxon>
        <taxon>Pseudomonadota</taxon>
        <taxon>Gammaproteobacteria</taxon>
        <taxon>Enterobacterales</taxon>
        <taxon>Erwiniaceae</taxon>
        <taxon>Pantoea</taxon>
    </lineage>
</organism>
<evidence type="ECO:0000256" key="2">
    <source>
        <dbReference type="ARBA" id="ARBA00022908"/>
    </source>
</evidence>
<dbReference type="InterPro" id="IPR010998">
    <property type="entry name" value="Integrase_recombinase_N"/>
</dbReference>
<evidence type="ECO:0000259" key="6">
    <source>
        <dbReference type="PROSITE" id="PS51900"/>
    </source>
</evidence>
<dbReference type="InterPro" id="IPR044068">
    <property type="entry name" value="CB"/>
</dbReference>
<feature type="domain" description="Core-binding (CB)" evidence="6">
    <location>
        <begin position="79"/>
        <end position="160"/>
    </location>
</feature>
<dbReference type="EMBL" id="CP017581">
    <property type="protein sequence ID" value="ARF50823.1"/>
    <property type="molecule type" value="Genomic_DNA"/>
</dbReference>
<sequence length="392" mass="44497">MAARPRKKENRHLPDHLYLDSATGTYRFILVTGKRKSLGSDRAMAIAIAREYNNQMRPETSVSLAGLIRESGGVNGEATPFSEHADKLLARAIRDEKPAPITKDVWINDIIRIKEFFTMPACDIDLEHVNAFIQKYHAESSANVQNRKVSFLRKVFSYAVDESLMLDNPANRKKLRPKDAKKRRRLSLVEFKLMRDSAEPWLRTAMDLALQTTQARLEVTRIRYSIKAPKAGVCGCVWYDNPQNEIYGVLYIHRQKVQNKESSHIAIPIGAELKKIIDESRDRVASPYVVHRLPDKTSNPISKEVNHPTQVVPSYLSRAFSALRDSLGVAGKYPIEERPTFHEIRALAAHLFETQGVDPQARMAHSDAKSTKIYTQNHIDWVAVPHAEIKVS</sequence>
<protein>
    <submittedName>
        <fullName evidence="7">Recombinase</fullName>
    </submittedName>
</protein>
<evidence type="ECO:0000256" key="4">
    <source>
        <dbReference type="ARBA" id="ARBA00023172"/>
    </source>
</evidence>
<dbReference type="InterPro" id="IPR015094">
    <property type="entry name" value="Integrase_lambda-typ_DNA-bd_N"/>
</dbReference>
<dbReference type="InterPro" id="IPR011010">
    <property type="entry name" value="DNA_brk_join_enz"/>
</dbReference>
<keyword evidence="3 5" id="KW-0238">DNA-binding</keyword>
<dbReference type="Proteomes" id="UP000192380">
    <property type="component" value="Chromosome"/>
</dbReference>
<proteinExistence type="inferred from homology"/>